<dbReference type="InterPro" id="IPR001611">
    <property type="entry name" value="Leu-rich_rpt"/>
</dbReference>
<dbReference type="GO" id="GO:0048471">
    <property type="term" value="C:perinuclear region of cytoplasm"/>
    <property type="evidence" value="ECO:0007669"/>
    <property type="project" value="TreeGrafter"/>
</dbReference>
<keyword evidence="6" id="KW-1185">Reference proteome</keyword>
<feature type="region of interest" description="Disordered" evidence="4">
    <location>
        <begin position="437"/>
        <end position="504"/>
    </location>
</feature>
<dbReference type="SUPFAM" id="SSF52047">
    <property type="entry name" value="RNI-like"/>
    <property type="match status" value="1"/>
</dbReference>
<dbReference type="SUPFAM" id="SSF47473">
    <property type="entry name" value="EF-hand"/>
    <property type="match status" value="1"/>
</dbReference>
<dbReference type="STRING" id="6182.A0A4Z2DEP3"/>
<dbReference type="GO" id="GO:0005829">
    <property type="term" value="C:cytosol"/>
    <property type="evidence" value="ECO:0007669"/>
    <property type="project" value="TreeGrafter"/>
</dbReference>
<evidence type="ECO:0000256" key="4">
    <source>
        <dbReference type="SAM" id="MobiDB-lite"/>
    </source>
</evidence>
<evidence type="ECO:0000256" key="2">
    <source>
        <dbReference type="ARBA" id="ARBA00022614"/>
    </source>
</evidence>
<keyword evidence="1" id="KW-0343">GTPase activation</keyword>
<protein>
    <submittedName>
        <fullName evidence="5">Leucine-rich repeat-containing protein</fullName>
    </submittedName>
</protein>
<feature type="compositionally biased region" description="Basic and acidic residues" evidence="4">
    <location>
        <begin position="481"/>
        <end position="493"/>
    </location>
</feature>
<dbReference type="GO" id="GO:0005096">
    <property type="term" value="F:GTPase activator activity"/>
    <property type="evidence" value="ECO:0007669"/>
    <property type="project" value="UniProtKB-KW"/>
</dbReference>
<evidence type="ECO:0000256" key="1">
    <source>
        <dbReference type="ARBA" id="ARBA00022468"/>
    </source>
</evidence>
<dbReference type="InterPro" id="IPR011992">
    <property type="entry name" value="EF-hand-dom_pair"/>
</dbReference>
<accession>A0A4Z2DEP3</accession>
<feature type="compositionally biased region" description="Basic and acidic residues" evidence="4">
    <location>
        <begin position="438"/>
        <end position="447"/>
    </location>
</feature>
<dbReference type="EMBL" id="SKCS01000160">
    <property type="protein sequence ID" value="TNN14917.1"/>
    <property type="molecule type" value="Genomic_DNA"/>
</dbReference>
<dbReference type="InterPro" id="IPR027038">
    <property type="entry name" value="RanGap"/>
</dbReference>
<dbReference type="SMART" id="SM00368">
    <property type="entry name" value="LRR_RI"/>
    <property type="match status" value="8"/>
</dbReference>
<dbReference type="GO" id="GO:0006913">
    <property type="term" value="P:nucleocytoplasmic transport"/>
    <property type="evidence" value="ECO:0007669"/>
    <property type="project" value="TreeGrafter"/>
</dbReference>
<comment type="caution">
    <text evidence="5">The sequence shown here is derived from an EMBL/GenBank/DDBJ whole genome shotgun (WGS) entry which is preliminary data.</text>
</comment>
<evidence type="ECO:0000256" key="3">
    <source>
        <dbReference type="ARBA" id="ARBA00022737"/>
    </source>
</evidence>
<keyword evidence="2" id="KW-0433">Leucine-rich repeat</keyword>
<gene>
    <name evidence="5" type="ORF">EWB00_001723</name>
</gene>
<evidence type="ECO:0000313" key="5">
    <source>
        <dbReference type="EMBL" id="TNN14916.1"/>
    </source>
</evidence>
<name>A0A4Z2DEP3_SCHJA</name>
<organism evidence="5 6">
    <name type="scientific">Schistosoma japonicum</name>
    <name type="common">Blood fluke</name>
    <dbReference type="NCBI Taxonomy" id="6182"/>
    <lineage>
        <taxon>Eukaryota</taxon>
        <taxon>Metazoa</taxon>
        <taxon>Spiralia</taxon>
        <taxon>Lophotrochozoa</taxon>
        <taxon>Platyhelminthes</taxon>
        <taxon>Trematoda</taxon>
        <taxon>Digenea</taxon>
        <taxon>Strigeidida</taxon>
        <taxon>Schistosomatoidea</taxon>
        <taxon>Schistosomatidae</taxon>
        <taxon>Schistosoma</taxon>
    </lineage>
</organism>
<dbReference type="GO" id="GO:0005634">
    <property type="term" value="C:nucleus"/>
    <property type="evidence" value="ECO:0007669"/>
    <property type="project" value="TreeGrafter"/>
</dbReference>
<dbReference type="InterPro" id="IPR032675">
    <property type="entry name" value="LRR_dom_sf"/>
</dbReference>
<dbReference type="Proteomes" id="UP000311919">
    <property type="component" value="Unassembled WGS sequence"/>
</dbReference>
<dbReference type="AlphaFoldDB" id="A0A4Z2DEP3"/>
<dbReference type="Gene3D" id="3.80.10.10">
    <property type="entry name" value="Ribonuclease Inhibitor"/>
    <property type="match status" value="1"/>
</dbReference>
<proteinExistence type="predicted"/>
<sequence length="593" mass="68165">MYQDNCIEMKCNPLKSVINRLERLCTGICMNLSELHLSKSKFQPLANLLKECYELETLDLSYNNFETDGLILVKELLEEFAFLTHINLSGNHLNQEGFMLLQSILMKNTQMNTLILKDAKITDNGAVMIADGLRVNTRLKMLDLSKNLIRSEGALEIAKALANSINLEWLSLHWNQIRSPGANKFGNSLGFNTSLRYLDLSWNGFNGKSLDNLGKGLTKNCHLEELNLKYNRIDLKSIISFSDCFYTNKSLKRLNLGFNPLTMAGIHGLINVIENSSNCILEELDLEGLTISETISQQVHRINRRRRFTLKIDKCIKWEPRHGKYSKTDPVTFLINYLSRHGMRLLDLYHLLDPQQTGVISEAQFMERMIKNQIPLNPDDLKTLINYIDSERTNKITYKMLASRIYFFRINVGEQLRIKATELSKHKLDQHRLFVRPEGPDILDKPPKGFPSKMKTTNSNSKSIQVSKMSRGKGITYTNKTSKDSLNGHENIRPKASYSDTKNNNSSTIYTEENKPFCTSTITELSNFYSDEFFKHKKELNNKGKPGNYKPLDMPKCKDLSEIPNQTTISTKPHILPITEVFDKKYFQDFPYL</sequence>
<keyword evidence="3" id="KW-0677">Repeat</keyword>
<evidence type="ECO:0000313" key="6">
    <source>
        <dbReference type="Proteomes" id="UP000311919"/>
    </source>
</evidence>
<feature type="compositionally biased region" description="Low complexity" evidence="4">
    <location>
        <begin position="452"/>
        <end position="463"/>
    </location>
</feature>
<dbReference type="GO" id="GO:0031267">
    <property type="term" value="F:small GTPase binding"/>
    <property type="evidence" value="ECO:0007669"/>
    <property type="project" value="TreeGrafter"/>
</dbReference>
<dbReference type="Pfam" id="PF13516">
    <property type="entry name" value="LRR_6"/>
    <property type="match status" value="6"/>
</dbReference>
<dbReference type="PANTHER" id="PTHR24113:SF12">
    <property type="entry name" value="RAN GTPASE-ACTIVATING PROTEIN 1"/>
    <property type="match status" value="1"/>
</dbReference>
<reference evidence="5 6" key="1">
    <citation type="submission" date="2019-03" db="EMBL/GenBank/DDBJ databases">
        <title>An improved genome assembly of the fluke Schistosoma japonicum.</title>
        <authorList>
            <person name="Hu W."/>
            <person name="Luo F."/>
            <person name="Yin M."/>
            <person name="Mo X."/>
            <person name="Sun C."/>
            <person name="Wu Q."/>
            <person name="Zhu B."/>
            <person name="Xiang M."/>
            <person name="Wang J."/>
            <person name="Wang Y."/>
            <person name="Zhang T."/>
            <person name="Xu B."/>
            <person name="Zheng H."/>
            <person name="Feng Z."/>
        </authorList>
    </citation>
    <scope>NUCLEOTIDE SEQUENCE [LARGE SCALE GENOMIC DNA]</scope>
    <source>
        <strain evidence="5">HuSjv2</strain>
        <tissue evidence="5">Worms</tissue>
    </source>
</reference>
<dbReference type="OrthoDB" id="120976at2759"/>
<dbReference type="PANTHER" id="PTHR24113">
    <property type="entry name" value="RAN GTPASE-ACTIVATING PROTEIN 1"/>
    <property type="match status" value="1"/>
</dbReference>
<dbReference type="EMBL" id="SKCS01000160">
    <property type="protein sequence ID" value="TNN14916.1"/>
    <property type="molecule type" value="Genomic_DNA"/>
</dbReference>